<comment type="caution">
    <text evidence="1">The sequence shown here is derived from an EMBL/GenBank/DDBJ whole genome shotgun (WGS) entry which is preliminary data.</text>
</comment>
<dbReference type="EMBL" id="AUXX01000067">
    <property type="protein sequence ID" value="KZN59719.1"/>
    <property type="molecule type" value="Genomic_DNA"/>
</dbReference>
<dbReference type="RefSeq" id="WP_063383123.1">
    <property type="nucleotide sequence ID" value="NZ_AUXX01000067.1"/>
</dbReference>
<accession>A0A167IMD9</accession>
<dbReference type="PATRIC" id="fig|1365257.3.peg.5088"/>
<evidence type="ECO:0000313" key="2">
    <source>
        <dbReference type="Proteomes" id="UP000076661"/>
    </source>
</evidence>
<dbReference type="AlphaFoldDB" id="A0A167IMD9"/>
<name>A0A167IMD9_9GAMM</name>
<evidence type="ECO:0000313" key="1">
    <source>
        <dbReference type="EMBL" id="KZN59719.1"/>
    </source>
</evidence>
<protein>
    <submittedName>
        <fullName evidence="1">Uncharacterized protein</fullName>
    </submittedName>
</protein>
<proteinExistence type="predicted"/>
<dbReference type="Proteomes" id="UP000076661">
    <property type="component" value="Unassembled WGS sequence"/>
</dbReference>
<gene>
    <name evidence="1" type="ORF">N478_08350</name>
</gene>
<organism evidence="1 2">
    <name type="scientific">Pseudoalteromonas luteoviolacea S4060-1</name>
    <dbReference type="NCBI Taxonomy" id="1365257"/>
    <lineage>
        <taxon>Bacteria</taxon>
        <taxon>Pseudomonadati</taxon>
        <taxon>Pseudomonadota</taxon>
        <taxon>Gammaproteobacteria</taxon>
        <taxon>Alteromonadales</taxon>
        <taxon>Pseudoalteromonadaceae</taxon>
        <taxon>Pseudoalteromonas</taxon>
    </lineage>
</organism>
<reference evidence="1 2" key="1">
    <citation type="submission" date="2013-07" db="EMBL/GenBank/DDBJ databases">
        <title>Comparative Genomic and Metabolomic Analysis of Twelve Strains of Pseudoalteromonas luteoviolacea.</title>
        <authorList>
            <person name="Vynne N.G."/>
            <person name="Mansson M."/>
            <person name="Gram L."/>
        </authorList>
    </citation>
    <scope>NUCLEOTIDE SEQUENCE [LARGE SCALE GENOMIC DNA]</scope>
    <source>
        <strain evidence="1 2">S4060-1</strain>
    </source>
</reference>
<sequence>MAFDYLNVNVLLDCFDTHQKHLERYIGFLGTVDTVFESAQLMDEPLPPRYWQTTVLLIGQQDETQNGLYEITETGLWRRDQREFEVGNVLALQGESGQFFKLVDLNANKQRWQAFNLP</sequence>